<dbReference type="EMBL" id="OY731403">
    <property type="protein sequence ID" value="CAJ1964484.1"/>
    <property type="molecule type" value="Genomic_DNA"/>
</dbReference>
<dbReference type="Gramene" id="rna-AYBTSS11_LOCUS20338">
    <property type="protein sequence ID" value="CAJ1964484.1"/>
    <property type="gene ID" value="gene-AYBTSS11_LOCUS20338"/>
</dbReference>
<dbReference type="AlphaFoldDB" id="A0AA86VPY2"/>
<name>A0AA86VPY2_9FABA</name>
<proteinExistence type="predicted"/>
<keyword evidence="3" id="KW-1185">Reference proteome</keyword>
<evidence type="ECO:0000313" key="3">
    <source>
        <dbReference type="Proteomes" id="UP001189624"/>
    </source>
</evidence>
<feature type="compositionally biased region" description="Polar residues" evidence="1">
    <location>
        <begin position="1"/>
        <end position="12"/>
    </location>
</feature>
<feature type="region of interest" description="Disordered" evidence="1">
    <location>
        <begin position="1"/>
        <end position="102"/>
    </location>
</feature>
<sequence>MAAMNSNSNVSIGPNEEEIQTSPSRSTHLEQNDEVIPAIPISFYPPNNYFIHSDDDTVEPTKKEKEDMSPVNVPEDSTDDTMTETLPATQSSSSKRGRRPKSPAAWIVNWDVECKLRPDGNRTDKIYRHKEKGFRCRSLLECERYEKHGIRPVHGRAKAREKMDRSNISENETTEMVMARERMEAQSEEAIVAQRREEAENMKEFVEQFLAEAHYNQLHMFDP</sequence>
<organism evidence="2 3">
    <name type="scientific">Sphenostylis stenocarpa</name>
    <dbReference type="NCBI Taxonomy" id="92480"/>
    <lineage>
        <taxon>Eukaryota</taxon>
        <taxon>Viridiplantae</taxon>
        <taxon>Streptophyta</taxon>
        <taxon>Embryophyta</taxon>
        <taxon>Tracheophyta</taxon>
        <taxon>Spermatophyta</taxon>
        <taxon>Magnoliopsida</taxon>
        <taxon>eudicotyledons</taxon>
        <taxon>Gunneridae</taxon>
        <taxon>Pentapetalae</taxon>
        <taxon>rosids</taxon>
        <taxon>fabids</taxon>
        <taxon>Fabales</taxon>
        <taxon>Fabaceae</taxon>
        <taxon>Papilionoideae</taxon>
        <taxon>50 kb inversion clade</taxon>
        <taxon>NPAAA clade</taxon>
        <taxon>indigoferoid/millettioid clade</taxon>
        <taxon>Phaseoleae</taxon>
        <taxon>Sphenostylis</taxon>
    </lineage>
</organism>
<feature type="compositionally biased region" description="Basic and acidic residues" evidence="1">
    <location>
        <begin position="52"/>
        <end position="68"/>
    </location>
</feature>
<evidence type="ECO:0000256" key="1">
    <source>
        <dbReference type="SAM" id="MobiDB-lite"/>
    </source>
</evidence>
<protein>
    <submittedName>
        <fullName evidence="2">Uncharacterized protein</fullName>
    </submittedName>
</protein>
<accession>A0AA86VPY2</accession>
<dbReference type="Proteomes" id="UP001189624">
    <property type="component" value="Chromosome 6"/>
</dbReference>
<reference evidence="2" key="1">
    <citation type="submission" date="2023-10" db="EMBL/GenBank/DDBJ databases">
        <authorList>
            <person name="Domelevo Entfellner J.-B."/>
        </authorList>
    </citation>
    <scope>NUCLEOTIDE SEQUENCE</scope>
</reference>
<gene>
    <name evidence="2" type="ORF">AYBTSS11_LOCUS20338</name>
</gene>
<evidence type="ECO:0000313" key="2">
    <source>
        <dbReference type="EMBL" id="CAJ1964484.1"/>
    </source>
</evidence>